<feature type="compositionally biased region" description="Pro residues" evidence="1">
    <location>
        <begin position="99"/>
        <end position="110"/>
    </location>
</feature>
<dbReference type="Proteomes" id="UP000799424">
    <property type="component" value="Unassembled WGS sequence"/>
</dbReference>
<feature type="compositionally biased region" description="Low complexity" evidence="1">
    <location>
        <begin position="31"/>
        <end position="53"/>
    </location>
</feature>
<dbReference type="OrthoDB" id="3902588at2759"/>
<evidence type="ECO:0000313" key="3">
    <source>
        <dbReference type="EMBL" id="KAF2824310.1"/>
    </source>
</evidence>
<feature type="compositionally biased region" description="Low complexity" evidence="1">
    <location>
        <begin position="157"/>
        <end position="193"/>
    </location>
</feature>
<evidence type="ECO:0000259" key="2">
    <source>
        <dbReference type="Pfam" id="PF08241"/>
    </source>
</evidence>
<reference evidence="3" key="1">
    <citation type="journal article" date="2020" name="Stud. Mycol.">
        <title>101 Dothideomycetes genomes: a test case for predicting lifestyles and emergence of pathogens.</title>
        <authorList>
            <person name="Haridas S."/>
            <person name="Albert R."/>
            <person name="Binder M."/>
            <person name="Bloem J."/>
            <person name="Labutti K."/>
            <person name="Salamov A."/>
            <person name="Andreopoulos B."/>
            <person name="Baker S."/>
            <person name="Barry K."/>
            <person name="Bills G."/>
            <person name="Bluhm B."/>
            <person name="Cannon C."/>
            <person name="Castanera R."/>
            <person name="Culley D."/>
            <person name="Daum C."/>
            <person name="Ezra D."/>
            <person name="Gonzalez J."/>
            <person name="Henrissat B."/>
            <person name="Kuo A."/>
            <person name="Liang C."/>
            <person name="Lipzen A."/>
            <person name="Lutzoni F."/>
            <person name="Magnuson J."/>
            <person name="Mondo S."/>
            <person name="Nolan M."/>
            <person name="Ohm R."/>
            <person name="Pangilinan J."/>
            <person name="Park H.-J."/>
            <person name="Ramirez L."/>
            <person name="Alfaro M."/>
            <person name="Sun H."/>
            <person name="Tritt A."/>
            <person name="Yoshinaga Y."/>
            <person name="Zwiers L.-H."/>
            <person name="Turgeon B."/>
            <person name="Goodwin S."/>
            <person name="Spatafora J."/>
            <person name="Crous P."/>
            <person name="Grigoriev I."/>
        </authorList>
    </citation>
    <scope>NUCLEOTIDE SEQUENCE</scope>
    <source>
        <strain evidence="3">CBS 113818</strain>
    </source>
</reference>
<dbReference type="GO" id="GO:0008757">
    <property type="term" value="F:S-adenosylmethionine-dependent methyltransferase activity"/>
    <property type="evidence" value="ECO:0007669"/>
    <property type="project" value="InterPro"/>
</dbReference>
<organism evidence="3 4">
    <name type="scientific">Ophiobolus disseminans</name>
    <dbReference type="NCBI Taxonomy" id="1469910"/>
    <lineage>
        <taxon>Eukaryota</taxon>
        <taxon>Fungi</taxon>
        <taxon>Dikarya</taxon>
        <taxon>Ascomycota</taxon>
        <taxon>Pezizomycotina</taxon>
        <taxon>Dothideomycetes</taxon>
        <taxon>Pleosporomycetidae</taxon>
        <taxon>Pleosporales</taxon>
        <taxon>Pleosporineae</taxon>
        <taxon>Phaeosphaeriaceae</taxon>
        <taxon>Ophiobolus</taxon>
    </lineage>
</organism>
<dbReference type="SUPFAM" id="SSF53335">
    <property type="entry name" value="S-adenosyl-L-methionine-dependent methyltransferases"/>
    <property type="match status" value="1"/>
</dbReference>
<dbReference type="InterPro" id="IPR029063">
    <property type="entry name" value="SAM-dependent_MTases_sf"/>
</dbReference>
<dbReference type="Pfam" id="PF08241">
    <property type="entry name" value="Methyltransf_11"/>
    <property type="match status" value="1"/>
</dbReference>
<evidence type="ECO:0000256" key="1">
    <source>
        <dbReference type="SAM" id="MobiDB-lite"/>
    </source>
</evidence>
<accession>A0A6A6ZTC4</accession>
<dbReference type="InterPro" id="IPR013216">
    <property type="entry name" value="Methyltransf_11"/>
</dbReference>
<feature type="compositionally biased region" description="Pro residues" evidence="1">
    <location>
        <begin position="131"/>
        <end position="156"/>
    </location>
</feature>
<dbReference type="EMBL" id="MU006230">
    <property type="protein sequence ID" value="KAF2824310.1"/>
    <property type="molecule type" value="Genomic_DNA"/>
</dbReference>
<keyword evidence="4" id="KW-1185">Reference proteome</keyword>
<feature type="compositionally biased region" description="Polar residues" evidence="1">
    <location>
        <begin position="194"/>
        <end position="207"/>
    </location>
</feature>
<gene>
    <name evidence="3" type="ORF">CC86DRAFT_457115</name>
</gene>
<sequence>MFPTFDIPPQHAETVGARKARRAKEGENGRRSSTSTSQSSGSTNSATANSAKSRSGDKGGFGWFGKSSKKGVQEISTLKAPKKSQPLKEPEPEILEIEPCPPTAPLPPPSLERELPRRPSNRSNYDSPSPDHFPSPPLRSLPSLPPSSALPPPPSQGPLSPGLLSLPDSSNGRRSQYSSTTSSSNRTAFSNRSVFSSNSHPESTFSEESYDDSRLGSNVQFEAVERGSRTGSRQSDHAAKAAQAPFARALAKMESAGARIIAARLSEEWEGLDDDESYQEVVFEKRLWALTAYQRLTQNKHLQSPAHEILSNSRPADQRRILHLHGSLADGWMLATRYPAATVYTLSSQKTTKTPTSYPAPLNHHSLYVPSLSSATPFPDGYFDSIVSRSVATVLRNDDWARSFFDCMRVLKPGGNIEILTVDAHLSCEGPKLSQWVDETLSNRLEAHGLSRQASDTVLDTMEIVGLENIRRARVALPAHSPKTVARPAPPPSHTFGAAMPVPSPQDSVDASRMMSFLGRHFYQELHGRFLKVERGEEWFWTRRDIREECERYKTKMVLTIACAQKPSGIPGVDGYLDL</sequence>
<dbReference type="AlphaFoldDB" id="A0A6A6ZTC4"/>
<protein>
    <recommendedName>
        <fullName evidence="2">Methyltransferase type 11 domain-containing protein</fullName>
    </recommendedName>
</protein>
<feature type="domain" description="Methyltransferase type 11" evidence="2">
    <location>
        <begin position="373"/>
        <end position="417"/>
    </location>
</feature>
<evidence type="ECO:0000313" key="4">
    <source>
        <dbReference type="Proteomes" id="UP000799424"/>
    </source>
</evidence>
<proteinExistence type="predicted"/>
<dbReference type="Gene3D" id="3.40.50.150">
    <property type="entry name" value="Vaccinia Virus protein VP39"/>
    <property type="match status" value="1"/>
</dbReference>
<feature type="region of interest" description="Disordered" evidence="1">
    <location>
        <begin position="1"/>
        <end position="216"/>
    </location>
</feature>
<name>A0A6A6ZTC4_9PLEO</name>